<comment type="caution">
    <text evidence="1">The sequence shown here is derived from an EMBL/GenBank/DDBJ whole genome shotgun (WGS) entry which is preliminary data.</text>
</comment>
<organism evidence="1">
    <name type="scientific">termite gut metagenome</name>
    <dbReference type="NCBI Taxonomy" id="433724"/>
    <lineage>
        <taxon>unclassified sequences</taxon>
        <taxon>metagenomes</taxon>
        <taxon>organismal metagenomes</taxon>
    </lineage>
</organism>
<evidence type="ECO:0000313" key="1">
    <source>
        <dbReference type="EMBL" id="KAA6313472.1"/>
    </source>
</evidence>
<accession>A0A5J4PWM7</accession>
<protein>
    <submittedName>
        <fullName evidence="1">Uncharacterized protein</fullName>
    </submittedName>
</protein>
<name>A0A5J4PWM7_9ZZZZ</name>
<gene>
    <name evidence="1" type="ORF">EZS27_035760</name>
</gene>
<sequence>MAVMVYSKGLKIGIFLLFQLLYALDIGNDKKTGRRNNTLFQERGRNIASQTKVSFVFYRGIYLCMADDKDSF</sequence>
<reference evidence="1" key="1">
    <citation type="submission" date="2019-03" db="EMBL/GenBank/DDBJ databases">
        <title>Single cell metagenomics reveals metabolic interactions within the superorganism composed of flagellate Streblomastix strix and complex community of Bacteroidetes bacteria on its surface.</title>
        <authorList>
            <person name="Treitli S.C."/>
            <person name="Kolisko M."/>
            <person name="Husnik F."/>
            <person name="Keeling P."/>
            <person name="Hampl V."/>
        </authorList>
    </citation>
    <scope>NUCLEOTIDE SEQUENCE</scope>
    <source>
        <strain evidence="1">STM</strain>
    </source>
</reference>
<dbReference type="EMBL" id="SNRY01006048">
    <property type="protein sequence ID" value="KAA6313472.1"/>
    <property type="molecule type" value="Genomic_DNA"/>
</dbReference>
<proteinExistence type="predicted"/>
<dbReference type="AlphaFoldDB" id="A0A5J4PWM7"/>